<name>A0AB33IN90_9BACT</name>
<organism evidence="3">
    <name type="scientific">Prevotella sp. GTC17253</name>
    <dbReference type="NCBI Taxonomy" id="3236793"/>
    <lineage>
        <taxon>Bacteria</taxon>
        <taxon>Pseudomonadati</taxon>
        <taxon>Bacteroidota</taxon>
        <taxon>Bacteroidia</taxon>
        <taxon>Bacteroidales</taxon>
        <taxon>Prevotellaceae</taxon>
        <taxon>Prevotella</taxon>
    </lineage>
</organism>
<evidence type="ECO:0000313" key="3">
    <source>
        <dbReference type="EMBL" id="BFO71073.1"/>
    </source>
</evidence>
<feature type="region of interest" description="Disordered" evidence="1">
    <location>
        <begin position="219"/>
        <end position="315"/>
    </location>
</feature>
<gene>
    <name evidence="3" type="ORF">GTC17253_10390</name>
</gene>
<dbReference type="AlphaFoldDB" id="A0AB33IN90"/>
<evidence type="ECO:0000256" key="1">
    <source>
        <dbReference type="SAM" id="MobiDB-lite"/>
    </source>
</evidence>
<proteinExistence type="predicted"/>
<protein>
    <recommendedName>
        <fullName evidence="4">Vitellogenin II</fullName>
    </recommendedName>
</protein>
<keyword evidence="2" id="KW-0732">Signal</keyword>
<sequence>MKKLFFVSMLATFLPLSLMAQDDDLYFTAKRSAEPTEISPKADNRNTYYVGSKRDVDEYNRHGKSWSLYQKVGEDGKGNDIIQFQKGNGMYPDSAYIDTTFVGKYYDTVVEDDDYAYTRRMSRWDGYYGWYSPWYSRGWGYGPWYSSWGWYDPWYSSYYYGGWGWYDPWYYGGMYGGWGYPYRGYWGYGGYWGYPGYRGLYAVGRPSNGVRTYSFPNHRGATASSRSGVRTYSRSNAAGRSVRPSRSVSNSNFGQRSFGSRSYTPNMNSGASRSGGSFSGGGSFGGGTRSGGGSFSGGGHFGGGNFGGGGHFGRR</sequence>
<accession>A0AB33IN90</accession>
<feature type="compositionally biased region" description="Gly residues" evidence="1">
    <location>
        <begin position="277"/>
        <end position="315"/>
    </location>
</feature>
<evidence type="ECO:0000256" key="2">
    <source>
        <dbReference type="SAM" id="SignalP"/>
    </source>
</evidence>
<evidence type="ECO:0008006" key="4">
    <source>
        <dbReference type="Google" id="ProtNLM"/>
    </source>
</evidence>
<feature type="compositionally biased region" description="Low complexity" evidence="1">
    <location>
        <begin position="240"/>
        <end position="252"/>
    </location>
</feature>
<feature type="compositionally biased region" description="Polar residues" evidence="1">
    <location>
        <begin position="222"/>
        <end position="238"/>
    </location>
</feature>
<dbReference type="EMBL" id="AP035785">
    <property type="protein sequence ID" value="BFO71073.1"/>
    <property type="molecule type" value="Genomic_DNA"/>
</dbReference>
<feature type="chain" id="PRO_5044227642" description="Vitellogenin II" evidence="2">
    <location>
        <begin position="21"/>
        <end position="315"/>
    </location>
</feature>
<reference evidence="3" key="1">
    <citation type="submission" date="2024-07" db="EMBL/GenBank/DDBJ databases">
        <title>Complete genome sequence of Prevotella sp. YM-2024 GTC17253.</title>
        <authorList>
            <person name="Hayashi M."/>
            <person name="Muto Y."/>
            <person name="Tanaka K."/>
            <person name="Niwa H."/>
        </authorList>
    </citation>
    <scope>NUCLEOTIDE SEQUENCE</scope>
    <source>
        <strain evidence="3">GTC17253</strain>
    </source>
</reference>
<feature type="compositionally biased region" description="Polar residues" evidence="1">
    <location>
        <begin position="253"/>
        <end position="268"/>
    </location>
</feature>
<feature type="signal peptide" evidence="2">
    <location>
        <begin position="1"/>
        <end position="20"/>
    </location>
</feature>